<sequence>MSDDDVRESSLQAKGAKEQVRKAKIFAKNLATIEDCQKEIEELALEAIKHGFNTNEAIVRFIANGLQAAGKHEAALAFEQASLNLDLSVIKAESTSKIGLKTVETQSELALILKKYGLQSKAITAKYTELGASYQQQLSLSASLDKQLAIQVSQKEAYWKGEPVGSASASASRIGGFFSNLFRNK</sequence>
<keyword evidence="2" id="KW-1185">Reference proteome</keyword>
<organism evidence="1 2">
    <name type="scientific">Microcoleus anatoxicus PTRS2</name>
    <dbReference type="NCBI Taxonomy" id="2705321"/>
    <lineage>
        <taxon>Bacteria</taxon>
        <taxon>Bacillati</taxon>
        <taxon>Cyanobacteriota</taxon>
        <taxon>Cyanophyceae</taxon>
        <taxon>Oscillatoriophycideae</taxon>
        <taxon>Oscillatoriales</taxon>
        <taxon>Microcoleaceae</taxon>
        <taxon>Microcoleus</taxon>
        <taxon>Microcoleus anatoxicus</taxon>
    </lineage>
</organism>
<dbReference type="EMBL" id="JBBLXS010000123">
    <property type="protein sequence ID" value="MEK0185490.1"/>
    <property type="molecule type" value="Genomic_DNA"/>
</dbReference>
<dbReference type="RefSeq" id="WP_340541457.1">
    <property type="nucleotide sequence ID" value="NZ_JBBLXS010000123.1"/>
</dbReference>
<accession>A0ABU8YM30</accession>
<evidence type="ECO:0000313" key="1">
    <source>
        <dbReference type="EMBL" id="MEK0185490.1"/>
    </source>
</evidence>
<protein>
    <submittedName>
        <fullName evidence="1">Uncharacterized protein</fullName>
    </submittedName>
</protein>
<dbReference type="Proteomes" id="UP001384579">
    <property type="component" value="Unassembled WGS sequence"/>
</dbReference>
<name>A0ABU8YM30_9CYAN</name>
<gene>
    <name evidence="1" type="ORF">WMG39_11630</name>
</gene>
<reference evidence="1 2" key="1">
    <citation type="journal article" date="2020" name="Harmful Algae">
        <title>Molecular and morphological characterization of a novel dihydroanatoxin-a producing Microcoleus species (cyanobacteria) from the Russian River, California, USA.</title>
        <authorList>
            <person name="Conklin K.Y."/>
            <person name="Stancheva R."/>
            <person name="Otten T.G."/>
            <person name="Fadness R."/>
            <person name="Boyer G.L."/>
            <person name="Read B."/>
            <person name="Zhang X."/>
            <person name="Sheath R.G."/>
        </authorList>
    </citation>
    <scope>NUCLEOTIDE SEQUENCE [LARGE SCALE GENOMIC DNA]</scope>
    <source>
        <strain evidence="1 2">PTRS2</strain>
    </source>
</reference>
<comment type="caution">
    <text evidence="1">The sequence shown here is derived from an EMBL/GenBank/DDBJ whole genome shotgun (WGS) entry which is preliminary data.</text>
</comment>
<proteinExistence type="predicted"/>
<evidence type="ECO:0000313" key="2">
    <source>
        <dbReference type="Proteomes" id="UP001384579"/>
    </source>
</evidence>